<accession>M7VZF3</accession>
<protein>
    <submittedName>
        <fullName evidence="1">Uncharacterized protein</fullName>
    </submittedName>
</protein>
<evidence type="ECO:0000313" key="1">
    <source>
        <dbReference type="EMBL" id="EMS10765.1"/>
    </source>
</evidence>
<dbReference type="VEuPathDB" id="AmoebaDB:KM1_107820"/>
<reference evidence="1 2" key="1">
    <citation type="submission" date="2013-01" db="EMBL/GenBank/DDBJ databases">
        <authorList>
            <person name="Inman J."/>
            <person name="Zafar N."/>
            <person name="Lorenzi H."/>
            <person name="Caler E."/>
        </authorList>
    </citation>
    <scope>NUCLEOTIDE SEQUENCE [LARGE SCALE GENOMIC DNA]</scope>
    <source>
        <strain evidence="1 2">HM-3:IMSS</strain>
    </source>
</reference>
<organism evidence="1 2">
    <name type="scientific">Entamoeba histolytica HM-3:IMSS</name>
    <dbReference type="NCBI Taxonomy" id="885315"/>
    <lineage>
        <taxon>Eukaryota</taxon>
        <taxon>Amoebozoa</taxon>
        <taxon>Evosea</taxon>
        <taxon>Archamoebae</taxon>
        <taxon>Mastigamoebida</taxon>
        <taxon>Entamoebidae</taxon>
        <taxon>Entamoeba</taxon>
    </lineage>
</organism>
<name>M7VZF3_ENTHI</name>
<proteinExistence type="predicted"/>
<dbReference type="Proteomes" id="UP000030780">
    <property type="component" value="Unassembled WGS sequence"/>
</dbReference>
<evidence type="ECO:0000313" key="2">
    <source>
        <dbReference type="Proteomes" id="UP000030780"/>
    </source>
</evidence>
<sequence>MSFNTSFTHLIKCKTIYCQKTPLIVVKQYVRPSSLIEPTTNNLDQEENMFLDYEEDFVVVGTESVVNEDIPIERCSNNSSLCLNF</sequence>
<gene>
    <name evidence="1" type="ORF">KM1_107820</name>
</gene>
<dbReference type="EMBL" id="KB638907">
    <property type="protein sequence ID" value="EMS10765.1"/>
    <property type="molecule type" value="Genomic_DNA"/>
</dbReference>
<dbReference type="AlphaFoldDB" id="M7VZF3"/>